<reference evidence="5" key="1">
    <citation type="journal article" date="2015" name="MBio">
        <title>Genome-Resolved Metagenomic Analysis Reveals Roles for Candidate Phyla and Other Microbial Community Members in Biogeochemical Transformations in Oil Reservoirs.</title>
        <authorList>
            <person name="Hu P."/>
            <person name="Tom L."/>
            <person name="Singh A."/>
            <person name="Thomas B.C."/>
            <person name="Baker B.J."/>
            <person name="Piceno Y.M."/>
            <person name="Andersen G.L."/>
            <person name="Banfield J.F."/>
        </authorList>
    </citation>
    <scope>NUCLEOTIDE SEQUENCE [LARGE SCALE GENOMIC DNA]</scope>
</reference>
<dbReference type="AlphaFoldDB" id="A0A101INK6"/>
<dbReference type="PATRIC" id="fig|2198.3.peg.197"/>
<feature type="domain" description="AAA+ ATPase" evidence="3">
    <location>
        <begin position="21"/>
        <end position="162"/>
    </location>
</feature>
<accession>A0A101INK6</accession>
<sequence length="303" mass="32745">METVIIGQQAVIDQVLAAVLAGGHALLEGVPGIAKTLTISTLAHCLDCTFARLQFTPDLLPADITGTRIYDRQTAAFRTIQGPIFHQIILADEINRAPPKVQSALLEAMQERQVTIQGETYPLPRPFFVLATQNPLESEGTYPLPEAQLDRFMLKIRMDYPSLDEEVAILDRFTADRPAPPAPVLDAAGVAELQSFVRSVYADPGVKRYAAQLVDATRHPAAYGLDLGPMIASGASPRASLALLLCGKAHAVLAGRGYVVPDDIRALAPAVLRHRVLLTFEAEADDLTSEEIVREILAAVEVP</sequence>
<dbReference type="InterPro" id="IPR050764">
    <property type="entry name" value="CbbQ/NirQ/NorQ/GpvN"/>
</dbReference>
<proteinExistence type="predicted"/>
<dbReference type="Pfam" id="PF17863">
    <property type="entry name" value="AAA_lid_2"/>
    <property type="match status" value="1"/>
</dbReference>
<dbReference type="FunFam" id="3.40.50.300:FF:000640">
    <property type="entry name" value="MoxR family ATPase"/>
    <property type="match status" value="1"/>
</dbReference>
<evidence type="ECO:0000256" key="2">
    <source>
        <dbReference type="ARBA" id="ARBA00022840"/>
    </source>
</evidence>
<evidence type="ECO:0000313" key="4">
    <source>
        <dbReference type="EMBL" id="KUK98449.1"/>
    </source>
</evidence>
<evidence type="ECO:0000256" key="1">
    <source>
        <dbReference type="ARBA" id="ARBA00022741"/>
    </source>
</evidence>
<gene>
    <name evidence="4" type="ORF">XE10_2056</name>
</gene>
<dbReference type="Proteomes" id="UP000054598">
    <property type="component" value="Unassembled WGS sequence"/>
</dbReference>
<dbReference type="PANTHER" id="PTHR42759">
    <property type="entry name" value="MOXR FAMILY PROTEIN"/>
    <property type="match status" value="1"/>
</dbReference>
<dbReference type="GO" id="GO:0005524">
    <property type="term" value="F:ATP binding"/>
    <property type="evidence" value="ECO:0007669"/>
    <property type="project" value="UniProtKB-KW"/>
</dbReference>
<dbReference type="SUPFAM" id="SSF52540">
    <property type="entry name" value="P-loop containing nucleoside triphosphate hydrolases"/>
    <property type="match status" value="1"/>
</dbReference>
<dbReference type="PANTHER" id="PTHR42759:SF1">
    <property type="entry name" value="MAGNESIUM-CHELATASE SUBUNIT CHLD"/>
    <property type="match status" value="1"/>
</dbReference>
<dbReference type="Gene3D" id="3.40.50.300">
    <property type="entry name" value="P-loop containing nucleotide triphosphate hydrolases"/>
    <property type="match status" value="1"/>
</dbReference>
<dbReference type="InterPro" id="IPR027417">
    <property type="entry name" value="P-loop_NTPase"/>
</dbReference>
<dbReference type="InterPro" id="IPR003593">
    <property type="entry name" value="AAA+_ATPase"/>
</dbReference>
<protein>
    <submittedName>
        <fullName evidence="4">ATPase associated with various cellular activities AAA_3</fullName>
    </submittedName>
</protein>
<dbReference type="Gene3D" id="1.10.8.80">
    <property type="entry name" value="Magnesium chelatase subunit I, C-Terminal domain"/>
    <property type="match status" value="1"/>
</dbReference>
<evidence type="ECO:0000259" key="3">
    <source>
        <dbReference type="SMART" id="SM00382"/>
    </source>
</evidence>
<dbReference type="Pfam" id="PF07726">
    <property type="entry name" value="AAA_3"/>
    <property type="match status" value="1"/>
</dbReference>
<dbReference type="EMBL" id="LGHE01000329">
    <property type="protein sequence ID" value="KUK98449.1"/>
    <property type="molecule type" value="Genomic_DNA"/>
</dbReference>
<comment type="caution">
    <text evidence="4">The sequence shown here is derived from an EMBL/GenBank/DDBJ whole genome shotgun (WGS) entry which is preliminary data.</text>
</comment>
<dbReference type="InterPro" id="IPR011703">
    <property type="entry name" value="ATPase_AAA-3"/>
</dbReference>
<organism evidence="4 5">
    <name type="scientific">Methanoculleus marisnigri</name>
    <dbReference type="NCBI Taxonomy" id="2198"/>
    <lineage>
        <taxon>Archaea</taxon>
        <taxon>Methanobacteriati</taxon>
        <taxon>Methanobacteriota</taxon>
        <taxon>Stenosarchaea group</taxon>
        <taxon>Methanomicrobia</taxon>
        <taxon>Methanomicrobiales</taxon>
        <taxon>Methanomicrobiaceae</taxon>
        <taxon>Methanoculleus</taxon>
    </lineage>
</organism>
<dbReference type="InterPro" id="IPR041628">
    <property type="entry name" value="ChlI/MoxR_AAA_lid"/>
</dbReference>
<keyword evidence="1" id="KW-0547">Nucleotide-binding</keyword>
<dbReference type="SMART" id="SM00382">
    <property type="entry name" value="AAA"/>
    <property type="match status" value="1"/>
</dbReference>
<evidence type="ECO:0000313" key="5">
    <source>
        <dbReference type="Proteomes" id="UP000054598"/>
    </source>
</evidence>
<keyword evidence="2" id="KW-0067">ATP-binding</keyword>
<dbReference type="PIRSF" id="PIRSF002849">
    <property type="entry name" value="AAA_ATPase_chaperone_MoxR_prd"/>
    <property type="match status" value="1"/>
</dbReference>
<name>A0A101INK6_9EURY</name>
<dbReference type="CDD" id="cd00009">
    <property type="entry name" value="AAA"/>
    <property type="match status" value="1"/>
</dbReference>
<dbReference type="GO" id="GO:0016887">
    <property type="term" value="F:ATP hydrolysis activity"/>
    <property type="evidence" value="ECO:0007669"/>
    <property type="project" value="InterPro"/>
</dbReference>